<dbReference type="PRINTS" id="PR00422">
    <property type="entry name" value="TRANSFERRIN"/>
</dbReference>
<comment type="similarity">
    <text evidence="3">Belongs to the transferrin family.</text>
</comment>
<dbReference type="PROSITE" id="PS00205">
    <property type="entry name" value="TRANSFERRIN_LIKE_1"/>
    <property type="match status" value="1"/>
</dbReference>
<comment type="function">
    <text evidence="3">Transferrins are iron binding transport proteins which bind Fe(3+) ion in association with the binding of an anion, usually bicarbonate.</text>
</comment>
<dbReference type="Proteomes" id="UP000494106">
    <property type="component" value="Unassembled WGS sequence"/>
</dbReference>
<feature type="binding site" evidence="4">
    <location>
        <position position="133"/>
    </location>
    <ligand>
        <name>hydrogencarbonate</name>
        <dbReference type="ChEBI" id="CHEBI:17544"/>
        <label>1</label>
    </ligand>
</feature>
<feature type="disulfide bond" evidence="6">
    <location>
        <begin position="203"/>
        <end position="212"/>
    </location>
</feature>
<dbReference type="Gene3D" id="3.40.190.10">
    <property type="entry name" value="Periplasmic binding protein-like II"/>
    <property type="match status" value="4"/>
</dbReference>
<dbReference type="GO" id="GO:0055037">
    <property type="term" value="C:recycling endosome"/>
    <property type="evidence" value="ECO:0007669"/>
    <property type="project" value="TreeGrafter"/>
</dbReference>
<dbReference type="AlphaFoldDB" id="A0A8S1B4S6"/>
<feature type="binding site" evidence="5">
    <location>
        <position position="221"/>
    </location>
    <ligand>
        <name>Fe(3+)</name>
        <dbReference type="ChEBI" id="CHEBI:29034"/>
        <label>1</label>
    </ligand>
</feature>
<gene>
    <name evidence="10" type="ORF">APLA_LOCUS14766</name>
    <name evidence="9" type="ORF">APLA_LOCUS3268</name>
</gene>
<dbReference type="CDD" id="cd13529">
    <property type="entry name" value="PBP2_transferrin"/>
    <property type="match status" value="2"/>
</dbReference>
<feature type="domain" description="Transferrin-like" evidence="8">
    <location>
        <begin position="370"/>
        <end position="675"/>
    </location>
</feature>
<evidence type="ECO:0000256" key="5">
    <source>
        <dbReference type="PIRSR" id="PIRSR002549-3"/>
    </source>
</evidence>
<dbReference type="InterPro" id="IPR018195">
    <property type="entry name" value="Transferrin_Fe_BS"/>
</dbReference>
<dbReference type="PROSITE" id="PS00206">
    <property type="entry name" value="TRANSFERRIN_LIKE_2"/>
    <property type="match status" value="1"/>
</dbReference>
<dbReference type="InterPro" id="IPR001156">
    <property type="entry name" value="Transferrin-like_dom"/>
</dbReference>
<dbReference type="SMART" id="SM00094">
    <property type="entry name" value="TR_FER"/>
    <property type="match status" value="2"/>
</dbReference>
<sequence length="680" mass="75356">MAIKYVFLLALACVCVHGKSIYKICVPAQYLQACQEMLEVPTKSKAQLKCIAARDRVECLNYVQQRQADIVPVDPEDMYVASKIPNEDFVVIQEYRTKDEPDAPFRYEAVIVVHNDLPVNNLDQLKGLKSCHTGVNRNVGYKIPLTMLMKRAVFPKMNDHSISPKENELKALSSFFSQSCIVGKWSPDPKTNSAWKSQYRQLCSLCEHPDKCDYPDNYSGYEGALRCLALNGGQVAFTKVIYVRKFFGLPVGTIPAGTAEQSPDGYSYLCVDGTKVPVREKACSWAARPWQGILAHNDVLAQLTPLREKIKQLAEAGTSSKPKWFTGVLGLSEKIYHVADNIPIRPMDYLNKANYTEVIERGHGPPETVVRLCVTSNVALAKCRAMSVFAFSRDIRPRLDCVQEASDTDCLKSVQDNGSDLASVDDMNVAAAAKIYNLHPVFHEVYGDDKTNNYAVAVVKKGTSYTKMEDLRGKRSCHNSYGTFSGLVAPLYYLINKNLIGHDQCIKNFGDFFSGGSCLPGVDKLENNPKGDDVSKLKKQCSDDSNPSKCLQEDRGDIAFVASADLSSFDSSKYELLCLNRDAGGRDSFANNATCNIVKSPSRTWLAAKDFLSDVSIAHTPLSLAQLLDTRTDLFNIYGEFLKNNNVIFNNAAKGLATTEKLDFEKFKQIHDVIKGCAAA</sequence>
<feature type="disulfide bond" evidence="6">
    <location>
        <begin position="383"/>
        <end position="401"/>
    </location>
</feature>
<evidence type="ECO:0000313" key="11">
    <source>
        <dbReference type="Proteomes" id="UP000494106"/>
    </source>
</evidence>
<keyword evidence="3 5" id="KW-0408">Iron</keyword>
<feature type="binding site" evidence="5">
    <location>
        <position position="107"/>
    </location>
    <ligand>
        <name>Fe(3+)</name>
        <dbReference type="ChEBI" id="CHEBI:29034"/>
        <label>1</label>
    </ligand>
</feature>
<feature type="signal peptide" evidence="7">
    <location>
        <begin position="1"/>
        <end position="18"/>
    </location>
</feature>
<dbReference type="PROSITE" id="PS51408">
    <property type="entry name" value="TRANSFERRIN_LIKE_4"/>
    <property type="match status" value="2"/>
</dbReference>
<dbReference type="PANTHER" id="PTHR11485:SF57">
    <property type="entry name" value="TRANSFERRIN"/>
    <property type="match status" value="1"/>
</dbReference>
<feature type="disulfide bond" evidence="6">
    <location>
        <begin position="180"/>
        <end position="206"/>
    </location>
</feature>
<evidence type="ECO:0000256" key="6">
    <source>
        <dbReference type="PIRSR" id="PIRSR002549-4"/>
    </source>
</evidence>
<feature type="disulfide bond" evidence="6">
    <location>
        <begin position="477"/>
        <end position="550"/>
    </location>
</feature>
<feature type="disulfide bond" evidence="6">
    <location>
        <begin position="578"/>
        <end position="595"/>
    </location>
</feature>
<feature type="disulfide bond" evidence="6">
    <location>
        <begin position="270"/>
        <end position="283"/>
    </location>
</feature>
<evidence type="ECO:0000256" key="2">
    <source>
        <dbReference type="ARBA" id="ARBA00023157"/>
    </source>
</evidence>
<keyword evidence="2 6" id="KW-1015">Disulfide bond</keyword>
<keyword evidence="3" id="KW-0813">Transport</keyword>
<evidence type="ECO:0000313" key="12">
    <source>
        <dbReference type="Proteomes" id="UP000494256"/>
    </source>
</evidence>
<keyword evidence="3 5" id="KW-0479">Metal-binding</keyword>
<dbReference type="GO" id="GO:0006826">
    <property type="term" value="P:iron ion transport"/>
    <property type="evidence" value="ECO:0007669"/>
    <property type="project" value="UniProtKB-KW"/>
</dbReference>
<evidence type="ECO:0000256" key="4">
    <source>
        <dbReference type="PIRSR" id="PIRSR002549-2"/>
    </source>
</evidence>
<feature type="binding site" evidence="4">
    <location>
        <position position="486"/>
    </location>
    <ligand>
        <name>hydrogencarbonate</name>
        <dbReference type="ChEBI" id="CHEBI:17544"/>
        <label>2</label>
    </ligand>
</feature>
<evidence type="ECO:0000313" key="10">
    <source>
        <dbReference type="EMBL" id="CAB3254507.1"/>
    </source>
</evidence>
<dbReference type="GO" id="GO:0046872">
    <property type="term" value="F:metal ion binding"/>
    <property type="evidence" value="ECO:0007669"/>
    <property type="project" value="UniProtKB-KW"/>
</dbReference>
<dbReference type="EMBL" id="CADEBC010000232">
    <property type="protein sequence ID" value="CAB3227111.1"/>
    <property type="molecule type" value="Genomic_DNA"/>
</dbReference>
<keyword evidence="1" id="KW-0677">Repeat</keyword>
<organism evidence="10 12">
    <name type="scientific">Arctia plantaginis</name>
    <name type="common">Wood tiger moth</name>
    <name type="synonym">Phalaena plantaginis</name>
    <dbReference type="NCBI Taxonomy" id="874455"/>
    <lineage>
        <taxon>Eukaryota</taxon>
        <taxon>Metazoa</taxon>
        <taxon>Ecdysozoa</taxon>
        <taxon>Arthropoda</taxon>
        <taxon>Hexapoda</taxon>
        <taxon>Insecta</taxon>
        <taxon>Pterygota</taxon>
        <taxon>Neoptera</taxon>
        <taxon>Endopterygota</taxon>
        <taxon>Lepidoptera</taxon>
        <taxon>Glossata</taxon>
        <taxon>Ditrysia</taxon>
        <taxon>Noctuoidea</taxon>
        <taxon>Erebidae</taxon>
        <taxon>Arctiinae</taxon>
        <taxon>Arctia</taxon>
    </lineage>
</organism>
<dbReference type="GO" id="GO:0005769">
    <property type="term" value="C:early endosome"/>
    <property type="evidence" value="ECO:0007669"/>
    <property type="project" value="TreeGrafter"/>
</dbReference>
<feature type="disulfide bond" evidence="6">
    <location>
        <begin position="373"/>
        <end position="410"/>
    </location>
</feature>
<evidence type="ECO:0000256" key="7">
    <source>
        <dbReference type="SAM" id="SignalP"/>
    </source>
</evidence>
<feature type="disulfide bond" evidence="6">
    <location>
        <begin position="25"/>
        <end position="59"/>
    </location>
</feature>
<feature type="domain" description="Transferrin-like" evidence="8">
    <location>
        <begin position="22"/>
        <end position="363"/>
    </location>
</feature>
<evidence type="ECO:0000256" key="3">
    <source>
        <dbReference type="PIRNR" id="PIRNR002549"/>
    </source>
</evidence>
<accession>A0A8S1B4S6</accession>
<dbReference type="GO" id="GO:0005615">
    <property type="term" value="C:extracellular space"/>
    <property type="evidence" value="ECO:0007669"/>
    <property type="project" value="InterPro"/>
</dbReference>
<dbReference type="InterPro" id="IPR016357">
    <property type="entry name" value="Transferrin"/>
</dbReference>
<evidence type="ECO:0000259" key="8">
    <source>
        <dbReference type="PROSITE" id="PS51408"/>
    </source>
</evidence>
<name>A0A8S1B4S6_ARCPL</name>
<feature type="binding site" evidence="4">
    <location>
        <position position="140"/>
    </location>
    <ligand>
        <name>hydrogencarbonate</name>
        <dbReference type="ChEBI" id="CHEBI:17544"/>
        <label>1</label>
    </ligand>
</feature>
<feature type="disulfide bond" evidence="6">
    <location>
        <begin position="34"/>
        <end position="50"/>
    </location>
</feature>
<dbReference type="Proteomes" id="UP000494256">
    <property type="component" value="Unassembled WGS sequence"/>
</dbReference>
<dbReference type="PIRSF" id="PIRSF002549">
    <property type="entry name" value="Transferrin"/>
    <property type="match status" value="1"/>
</dbReference>
<dbReference type="EMBL" id="CADEBD010000422">
    <property type="protein sequence ID" value="CAB3254507.1"/>
    <property type="molecule type" value="Genomic_DNA"/>
</dbReference>
<keyword evidence="7" id="KW-0732">Signal</keyword>
<keyword evidence="3" id="KW-0406">Ion transport</keyword>
<feature type="binding site" evidence="5">
    <location>
        <position position="74"/>
    </location>
    <ligand>
        <name>Fe(3+)</name>
        <dbReference type="ChEBI" id="CHEBI:29034"/>
        <label>1</label>
    </ligand>
</feature>
<feature type="chain" id="PRO_5036434380" description="Transferrin" evidence="7">
    <location>
        <begin position="19"/>
        <end position="680"/>
    </location>
</feature>
<evidence type="ECO:0000256" key="1">
    <source>
        <dbReference type="ARBA" id="ARBA00022737"/>
    </source>
</evidence>
<keyword evidence="11" id="KW-1185">Reference proteome</keyword>
<reference evidence="11 12" key="1">
    <citation type="submission" date="2020-04" db="EMBL/GenBank/DDBJ databases">
        <authorList>
            <person name="Wallbank WR R."/>
            <person name="Pardo Diaz C."/>
            <person name="Kozak K."/>
            <person name="Martin S."/>
            <person name="Jiggins C."/>
            <person name="Moest M."/>
            <person name="Warren A I."/>
            <person name="Byers J.R.P. K."/>
            <person name="Montejo-Kovacevich G."/>
            <person name="Yen C E."/>
        </authorList>
    </citation>
    <scope>NUCLEOTIDE SEQUENCE [LARGE SCALE GENOMIC DNA]</scope>
</reference>
<dbReference type="PANTHER" id="PTHR11485">
    <property type="entry name" value="TRANSFERRIN"/>
    <property type="match status" value="1"/>
</dbReference>
<dbReference type="OrthoDB" id="5914301at2759"/>
<keyword evidence="3" id="KW-0410">Iron transport</keyword>
<comment type="caution">
    <text evidence="10">The sequence shown here is derived from an EMBL/GenBank/DDBJ whole genome shotgun (WGS) entry which is preliminary data.</text>
</comment>
<evidence type="ECO:0000313" key="9">
    <source>
        <dbReference type="EMBL" id="CAB3227111.1"/>
    </source>
</evidence>
<feature type="binding site" evidence="5">
    <location>
        <position position="425"/>
    </location>
    <ligand>
        <name>Fe(3+)</name>
        <dbReference type="ChEBI" id="CHEBI:29034"/>
        <label>1</label>
    </ligand>
</feature>
<dbReference type="SUPFAM" id="SSF53850">
    <property type="entry name" value="Periplasmic binding protein-like II"/>
    <property type="match status" value="2"/>
</dbReference>
<dbReference type="GO" id="GO:0005886">
    <property type="term" value="C:plasma membrane"/>
    <property type="evidence" value="ECO:0007669"/>
    <property type="project" value="TreeGrafter"/>
</dbReference>
<dbReference type="Pfam" id="PF00405">
    <property type="entry name" value="Transferrin"/>
    <property type="match status" value="2"/>
</dbReference>
<proteinExistence type="inferred from homology"/>
<feature type="binding site" evidence="4">
    <location>
        <position position="137"/>
    </location>
    <ligand>
        <name>hydrogencarbonate</name>
        <dbReference type="ChEBI" id="CHEBI:17544"/>
        <label>1</label>
    </ligand>
</feature>
<protein>
    <recommendedName>
        <fullName evidence="3">Transferrin</fullName>
    </recommendedName>
</protein>
<feature type="disulfide bond" evidence="6">
    <location>
        <begin position="131"/>
        <end position="227"/>
    </location>
</feature>